<evidence type="ECO:0000256" key="3">
    <source>
        <dbReference type="ARBA" id="ARBA00022454"/>
    </source>
</evidence>
<evidence type="ECO:0000256" key="2">
    <source>
        <dbReference type="ARBA" id="ARBA00010845"/>
    </source>
</evidence>
<protein>
    <submittedName>
        <fullName evidence="13">Shugoshin 2 L homeolog</fullName>
    </submittedName>
    <submittedName>
        <fullName evidence="11">Shugoshin-like protein 2</fullName>
    </submittedName>
</protein>
<organism evidence="11">
    <name type="scientific">Xenopus laevis</name>
    <name type="common">African clawed frog</name>
    <dbReference type="NCBI Taxonomy" id="8355"/>
    <lineage>
        <taxon>Eukaryota</taxon>
        <taxon>Metazoa</taxon>
        <taxon>Chordata</taxon>
        <taxon>Craniata</taxon>
        <taxon>Vertebrata</taxon>
        <taxon>Euteleostomi</taxon>
        <taxon>Amphibia</taxon>
        <taxon>Batrachia</taxon>
        <taxon>Anura</taxon>
        <taxon>Pipoidea</taxon>
        <taxon>Pipidae</taxon>
        <taxon>Xenopodinae</taxon>
        <taxon>Xenopus</taxon>
        <taxon>Xenopus</taxon>
    </lineage>
</organism>
<evidence type="ECO:0000256" key="9">
    <source>
        <dbReference type="SAM" id="MobiDB-lite"/>
    </source>
</evidence>
<dbReference type="GO" id="GO:0005634">
    <property type="term" value="C:nucleus"/>
    <property type="evidence" value="ECO:0007669"/>
    <property type="project" value="InterPro"/>
</dbReference>
<feature type="region of interest" description="Disordered" evidence="9">
    <location>
        <begin position="950"/>
        <end position="1029"/>
    </location>
</feature>
<dbReference type="AlphaFoldDB" id="H6X1M8"/>
<keyword evidence="7" id="KW-0131">Cell cycle</keyword>
<name>H6X1M8_XENLA</name>
<sequence length="1029" mass="115737">MALQTSASLATLQTVKDRMREKIHGSLKTVKLNTTLAAKIKTKTLNNSSILKISLKHNNKVLACALTAEREKARRLENDKMFLQKEVKMLHFQNALLRQNLSLLNKMLKDIDIFMNINLPAAIEISNIENSTDLSTLESRKSERFSNHSVFSLDDDQGFRMTGMALRVPSSSIGDRRTIIPADPVVEAPTENSILPNSNSLRERSLHKPIPDNLNVPSKESLGTSNEIKNDIPNIQNMELVPCEEFRVSDVLNSDICGFVTKRKKRSTASHSSTQSIKSDLNQYKYSRQESSNRVHCEQTTDSSIATNANYETPAVSEYDSQTDGYERQAIKRATMSFESPSNPKINSGQSEGSSDFVIEQHGEAIDPLAADPIHSAIVTEHTAEDKNVRQEKTLYDADMELTCSDSATIITVSSVSKTEKKSKSCIPIKQDGSSLRKVKHARREKTHKSKIKEVSSIDNKPFKGKQNETFDLEHNHQDSEHISNNIQQDDDLLSKISKNFALIPQSTVDFRKTYVLTQPIKQEEAEIKCDTEIKGKQVLKHPYEEKRATSTNNCILDQEPSNNMQILHVEHTEVPLPKENEQFKEIKCESAHAFIKPGQVKSSGTTAKISEISKKKHTKTGKIKTKQQEICLEMKKTEINTNADEKVNLKKTVDVSSSFLNMACSQAHIRRETYFVNTSEATGLTSAVEFVPKDVAHYRRGTYVINKPEDMANFQTGASVQPLGSLESPTTMDLFQSNKSNSFDNVHKTKPKNPNLEIALDAPNIKGHKRMLDNVTCKPVIEDNTLYSLSSISPADKRKTHILPAKEDVGHKQGTLVQESLIDLPVTQPCKKTRFFSGILRNDQDSFMLDMVSESILDSVVESNSFFEFPSASNTEDATFTIEKTLNNNPDLELPTFEECNPKWMAQPPGNFSVYNEKQQQNCEEQHSELQCEDQDQSIEEQETAVKPLQDLTNSTLGSLKQSPKFCSGEDDDSRASSRRKRNPVNYKEPSLGTKLRRGDTNTSTEFLHSPVHKEKKRPRKIKVKSEK</sequence>
<dbReference type="InterPro" id="IPR011515">
    <property type="entry name" value="Shugoshin_C"/>
</dbReference>
<proteinExistence type="evidence at transcript level"/>
<dbReference type="GeneID" id="100861581"/>
<dbReference type="RefSeq" id="NP_001243696.2">
    <property type="nucleotide sequence ID" value="NM_001256767.2"/>
</dbReference>
<accession>H6X1M8</accession>
<feature type="compositionally biased region" description="Basic residues" evidence="9">
    <location>
        <begin position="442"/>
        <end position="451"/>
    </location>
</feature>
<feature type="compositionally biased region" description="Polar residues" evidence="9">
    <location>
        <begin position="337"/>
        <end position="354"/>
    </location>
</feature>
<dbReference type="CTD" id="100861581"/>
<dbReference type="Proteomes" id="UP000186698">
    <property type="component" value="Chromosome 9_10L"/>
</dbReference>
<feature type="compositionally biased region" description="Polar residues" evidence="9">
    <location>
        <begin position="952"/>
        <end position="963"/>
    </location>
</feature>
<evidence type="ECO:0000259" key="10">
    <source>
        <dbReference type="Pfam" id="PF07557"/>
    </source>
</evidence>
<reference evidence="11 13" key="1">
    <citation type="journal article" date="2012" name="EMBO J.">
        <title>Xenopus Shugoshin 2 regulates the spindle assembly pathway mediated by the chromosomal passenger complex.</title>
        <authorList>
            <person name="Rivera T."/>
            <person name="Ghenoiu C."/>
            <person name="Rodriguez-Corsino M."/>
            <person name="Mochida S."/>
            <person name="Funabiki H."/>
            <person name="Losada A."/>
        </authorList>
    </citation>
    <scope>NUCLEOTIDE SEQUENCE</scope>
</reference>
<evidence type="ECO:0000256" key="6">
    <source>
        <dbReference type="ARBA" id="ARBA00023054"/>
    </source>
</evidence>
<dbReference type="Bgee" id="100861581">
    <property type="expression patterns" value="Expressed in egg cell and 12 other cell types or tissues"/>
</dbReference>
<feature type="region of interest" description="Disordered" evidence="9">
    <location>
        <begin position="335"/>
        <end position="354"/>
    </location>
</feature>
<dbReference type="RefSeq" id="NP_001243696.1">
    <property type="nucleotide sequence ID" value="NM_001256767.1"/>
</dbReference>
<feature type="compositionally biased region" description="Polar residues" evidence="9">
    <location>
        <begin position="269"/>
        <end position="286"/>
    </location>
</feature>
<keyword evidence="8" id="KW-0137">Centromere</keyword>
<dbReference type="InterPro" id="IPR038889">
    <property type="entry name" value="Shugoshin1/2"/>
</dbReference>
<keyword evidence="6" id="KW-0175">Coiled coil</keyword>
<comment type="similarity">
    <text evidence="2">Belongs to the shugoshin family.</text>
</comment>
<evidence type="ECO:0000256" key="5">
    <source>
        <dbReference type="ARBA" id="ARBA00022829"/>
    </source>
</evidence>
<dbReference type="GO" id="GO:0000776">
    <property type="term" value="C:kinetochore"/>
    <property type="evidence" value="ECO:0007669"/>
    <property type="project" value="TreeGrafter"/>
</dbReference>
<feature type="compositionally biased region" description="Polar residues" evidence="9">
    <location>
        <begin position="190"/>
        <end position="200"/>
    </location>
</feature>
<feature type="region of interest" description="Disordered" evidence="9">
    <location>
        <begin position="190"/>
        <end position="225"/>
    </location>
</feature>
<dbReference type="EMBL" id="JQ412129">
    <property type="protein sequence ID" value="AEZ57108.1"/>
    <property type="molecule type" value="mRNA"/>
</dbReference>
<dbReference type="GO" id="GO:0045132">
    <property type="term" value="P:meiotic chromosome segregation"/>
    <property type="evidence" value="ECO:0007669"/>
    <property type="project" value="InterPro"/>
</dbReference>
<feature type="domain" description="Shugoshin C-terminal" evidence="10">
    <location>
        <begin position="976"/>
        <end position="999"/>
    </location>
</feature>
<keyword evidence="5" id="KW-0159">Chromosome partition</keyword>
<dbReference type="OrthoDB" id="5990092at2759"/>
<feature type="region of interest" description="Disordered" evidence="9">
    <location>
        <begin position="442"/>
        <end position="465"/>
    </location>
</feature>
<evidence type="ECO:0000256" key="4">
    <source>
        <dbReference type="ARBA" id="ARBA00022618"/>
    </source>
</evidence>
<feature type="region of interest" description="Disordered" evidence="9">
    <location>
        <begin position="263"/>
        <end position="300"/>
    </location>
</feature>
<evidence type="ECO:0000313" key="13">
    <source>
        <dbReference type="RefSeq" id="NP_001243696.1"/>
    </source>
</evidence>
<evidence type="ECO:0000256" key="8">
    <source>
        <dbReference type="ARBA" id="ARBA00023328"/>
    </source>
</evidence>
<keyword evidence="3" id="KW-0158">Chromosome</keyword>
<dbReference type="PANTHER" id="PTHR21577">
    <property type="entry name" value="SHUGOSHIN"/>
    <property type="match status" value="1"/>
</dbReference>
<feature type="compositionally biased region" description="Basic and acidic residues" evidence="9">
    <location>
        <begin position="287"/>
        <end position="299"/>
    </location>
</feature>
<dbReference type="KEGG" id="xla:100861581"/>
<dbReference type="AGR" id="Xenbase:XB-GENE-22169738"/>
<evidence type="ECO:0000256" key="7">
    <source>
        <dbReference type="ARBA" id="ARBA00023306"/>
    </source>
</evidence>
<evidence type="ECO:0000313" key="11">
    <source>
        <dbReference type="EMBL" id="AEZ57108.1"/>
    </source>
</evidence>
<feature type="compositionally biased region" description="Basic and acidic residues" evidence="9">
    <location>
        <begin position="201"/>
        <end position="210"/>
    </location>
</feature>
<reference evidence="13" key="2">
    <citation type="submission" date="2025-04" db="UniProtKB">
        <authorList>
            <consortium name="RefSeq"/>
        </authorList>
    </citation>
    <scope>IDENTIFICATION</scope>
</reference>
<feature type="compositionally biased region" description="Basic residues" evidence="9">
    <location>
        <begin position="1015"/>
        <end position="1029"/>
    </location>
</feature>
<gene>
    <name evidence="13 14" type="primary">sgo2.L</name>
    <name evidence="11 13" type="synonym">sgol2</name>
</gene>
<keyword evidence="4" id="KW-0132">Cell division</keyword>
<keyword evidence="12" id="KW-1185">Reference proteome</keyword>
<dbReference type="Xenbase" id="XB-GENE-22169738">
    <property type="gene designation" value="sgo2.L"/>
</dbReference>
<dbReference type="GO" id="GO:0051177">
    <property type="term" value="P:meiotic sister chromatid cohesion"/>
    <property type="evidence" value="ECO:0007669"/>
    <property type="project" value="TreeGrafter"/>
</dbReference>
<evidence type="ECO:0000313" key="12">
    <source>
        <dbReference type="Proteomes" id="UP000186698"/>
    </source>
</evidence>
<dbReference type="Pfam" id="PF07557">
    <property type="entry name" value="Shugoshin_C"/>
    <property type="match status" value="1"/>
</dbReference>
<dbReference type="PANTHER" id="PTHR21577:SF3">
    <property type="entry name" value="SHUGOSHIN 1-RELATED"/>
    <property type="match status" value="1"/>
</dbReference>
<comment type="subcellular location">
    <subcellularLocation>
        <location evidence="1">Chromosome</location>
        <location evidence="1">Centromere</location>
    </subcellularLocation>
</comment>
<evidence type="ECO:0000256" key="1">
    <source>
        <dbReference type="ARBA" id="ARBA00004584"/>
    </source>
</evidence>
<evidence type="ECO:0000313" key="14">
    <source>
        <dbReference type="Xenbase" id="XB-GENE-22169738"/>
    </source>
</evidence>
<dbReference type="GO" id="GO:0051301">
    <property type="term" value="P:cell division"/>
    <property type="evidence" value="ECO:0007669"/>
    <property type="project" value="UniProtKB-KW"/>
</dbReference>
<feature type="compositionally biased region" description="Polar residues" evidence="9">
    <location>
        <begin position="215"/>
        <end position="225"/>
    </location>
</feature>